<dbReference type="Proteomes" id="UP000392064">
    <property type="component" value="Chromosome"/>
</dbReference>
<dbReference type="KEGG" id="aef:GEV26_14750"/>
<proteinExistence type="predicted"/>
<keyword evidence="1 3" id="KW-0378">Hydrolase</keyword>
<protein>
    <submittedName>
        <fullName evidence="3">Alpha/beta fold hydrolase</fullName>
    </submittedName>
</protein>
<dbReference type="PANTHER" id="PTHR43798">
    <property type="entry name" value="MONOACYLGLYCEROL LIPASE"/>
    <property type="match status" value="1"/>
</dbReference>
<dbReference type="PANTHER" id="PTHR43798:SF31">
    <property type="entry name" value="AB HYDROLASE SUPERFAMILY PROTEIN YCLE"/>
    <property type="match status" value="1"/>
</dbReference>
<evidence type="ECO:0000256" key="1">
    <source>
        <dbReference type="ARBA" id="ARBA00022801"/>
    </source>
</evidence>
<dbReference type="InterPro" id="IPR000073">
    <property type="entry name" value="AB_hydrolase_1"/>
</dbReference>
<dbReference type="AlphaFoldDB" id="A0A5Q2MH97"/>
<feature type="domain" description="AB hydrolase-1" evidence="2">
    <location>
        <begin position="74"/>
        <end position="313"/>
    </location>
</feature>
<dbReference type="GO" id="GO:0016787">
    <property type="term" value="F:hydrolase activity"/>
    <property type="evidence" value="ECO:0007669"/>
    <property type="project" value="UniProtKB-KW"/>
</dbReference>
<evidence type="ECO:0000259" key="2">
    <source>
        <dbReference type="Pfam" id="PF12697"/>
    </source>
</evidence>
<dbReference type="SUPFAM" id="SSF53474">
    <property type="entry name" value="alpha/beta-Hydrolases"/>
    <property type="match status" value="1"/>
</dbReference>
<accession>A0A5Q2MH97</accession>
<evidence type="ECO:0000313" key="3">
    <source>
        <dbReference type="EMBL" id="QGG42534.1"/>
    </source>
</evidence>
<dbReference type="GO" id="GO:0016020">
    <property type="term" value="C:membrane"/>
    <property type="evidence" value="ECO:0007669"/>
    <property type="project" value="TreeGrafter"/>
</dbReference>
<sequence length="326" mass="35788">MRRTAKLATTAGAFVAAGTVATLLNGRHRTGRRRRRGEDVEFGSVRSTPLSLLAPDGVALHVEVEEADHPTPTVVFLHGWVEDSDLWHYQRLALRGRVRSVFVDMRSHGRSGRSSAGNSSLADLADDLETVLEQVVPEGPIVLVGHSMGGMTIMELARTRPELFGDRVEGVVLVSTSSGRLMRSSPALRYLVPLLRAGTPVLDWGRRFNSYSVIRRWALGPRAAERHVDMVNEMILRAPTRVLMDFYPNFVSLDLTAGLGDLGRARTTVIGGTADLLTPIKHARVLADRIPDAKLIVLEDVGHMAPFEAHETVTRAIEDVLEDIES</sequence>
<dbReference type="InterPro" id="IPR029058">
    <property type="entry name" value="AB_hydrolase_fold"/>
</dbReference>
<dbReference type="EMBL" id="CP045737">
    <property type="protein sequence ID" value="QGG42534.1"/>
    <property type="molecule type" value="Genomic_DNA"/>
</dbReference>
<name>A0A5Q2MH97_9ACTN</name>
<keyword evidence="4" id="KW-1185">Reference proteome</keyword>
<organism evidence="3 4">
    <name type="scientific">Aeromicrobium yanjiei</name>
    <dbReference type="NCBI Taxonomy" id="2662028"/>
    <lineage>
        <taxon>Bacteria</taxon>
        <taxon>Bacillati</taxon>
        <taxon>Actinomycetota</taxon>
        <taxon>Actinomycetes</taxon>
        <taxon>Propionibacteriales</taxon>
        <taxon>Nocardioidaceae</taxon>
        <taxon>Aeromicrobium</taxon>
    </lineage>
</organism>
<dbReference type="RefSeq" id="WP_153654270.1">
    <property type="nucleotide sequence ID" value="NZ_CP045737.1"/>
</dbReference>
<gene>
    <name evidence="3" type="ORF">GEV26_14750</name>
</gene>
<dbReference type="Pfam" id="PF12697">
    <property type="entry name" value="Abhydrolase_6"/>
    <property type="match status" value="1"/>
</dbReference>
<dbReference type="InterPro" id="IPR050266">
    <property type="entry name" value="AB_hydrolase_sf"/>
</dbReference>
<reference evidence="3 4" key="1">
    <citation type="submission" date="2019-11" db="EMBL/GenBank/DDBJ databases">
        <authorList>
            <person name="Li J."/>
        </authorList>
    </citation>
    <scope>NUCLEOTIDE SEQUENCE [LARGE SCALE GENOMIC DNA]</scope>
    <source>
        <strain evidence="3 4">MF47</strain>
    </source>
</reference>
<evidence type="ECO:0000313" key="4">
    <source>
        <dbReference type="Proteomes" id="UP000392064"/>
    </source>
</evidence>
<dbReference type="Gene3D" id="3.40.50.1820">
    <property type="entry name" value="alpha/beta hydrolase"/>
    <property type="match status" value="1"/>
</dbReference>